<evidence type="ECO:0000256" key="1">
    <source>
        <dbReference type="SAM" id="MobiDB-lite"/>
    </source>
</evidence>
<reference evidence="2 3" key="1">
    <citation type="journal article" date="2007" name="Nature">
        <title>Evolution of genes and genomes on the Drosophila phylogeny.</title>
        <authorList>
            <consortium name="Drosophila 12 Genomes Consortium"/>
            <person name="Clark A.G."/>
            <person name="Eisen M.B."/>
            <person name="Smith D.R."/>
            <person name="Bergman C.M."/>
            <person name="Oliver B."/>
            <person name="Markow T.A."/>
            <person name="Kaufman T.C."/>
            <person name="Kellis M."/>
            <person name="Gelbart W."/>
            <person name="Iyer V.N."/>
            <person name="Pollard D.A."/>
            <person name="Sackton T.B."/>
            <person name="Larracuente A.M."/>
            <person name="Singh N.D."/>
            <person name="Abad J.P."/>
            <person name="Abt D.N."/>
            <person name="Adryan B."/>
            <person name="Aguade M."/>
            <person name="Akashi H."/>
            <person name="Anderson W.W."/>
            <person name="Aquadro C.F."/>
            <person name="Ardell D.H."/>
            <person name="Arguello R."/>
            <person name="Artieri C.G."/>
            <person name="Barbash D.A."/>
            <person name="Barker D."/>
            <person name="Barsanti P."/>
            <person name="Batterham P."/>
            <person name="Batzoglou S."/>
            <person name="Begun D."/>
            <person name="Bhutkar A."/>
            <person name="Blanco E."/>
            <person name="Bosak S.A."/>
            <person name="Bradley R.K."/>
            <person name="Brand A.D."/>
            <person name="Brent M.R."/>
            <person name="Brooks A.N."/>
            <person name="Brown R.H."/>
            <person name="Butlin R.K."/>
            <person name="Caggese C."/>
            <person name="Calvi B.R."/>
            <person name="Bernardo de Carvalho A."/>
            <person name="Caspi A."/>
            <person name="Castrezana S."/>
            <person name="Celniker S.E."/>
            <person name="Chang J.L."/>
            <person name="Chapple C."/>
            <person name="Chatterji S."/>
            <person name="Chinwalla A."/>
            <person name="Civetta A."/>
            <person name="Clifton S.W."/>
            <person name="Comeron J.M."/>
            <person name="Costello J.C."/>
            <person name="Coyne J.A."/>
            <person name="Daub J."/>
            <person name="David R.G."/>
            <person name="Delcher A.L."/>
            <person name="Delehaunty K."/>
            <person name="Do C.B."/>
            <person name="Ebling H."/>
            <person name="Edwards K."/>
            <person name="Eickbush T."/>
            <person name="Evans J.D."/>
            <person name="Filipski A."/>
            <person name="Findeiss S."/>
            <person name="Freyhult E."/>
            <person name="Fulton L."/>
            <person name="Fulton R."/>
            <person name="Garcia A.C."/>
            <person name="Gardiner A."/>
            <person name="Garfield D.A."/>
            <person name="Garvin B.E."/>
            <person name="Gibson G."/>
            <person name="Gilbert D."/>
            <person name="Gnerre S."/>
            <person name="Godfrey J."/>
            <person name="Good R."/>
            <person name="Gotea V."/>
            <person name="Gravely B."/>
            <person name="Greenberg A.J."/>
            <person name="Griffiths-Jones S."/>
            <person name="Gross S."/>
            <person name="Guigo R."/>
            <person name="Gustafson E.A."/>
            <person name="Haerty W."/>
            <person name="Hahn M.W."/>
            <person name="Halligan D.L."/>
            <person name="Halpern A.L."/>
            <person name="Halter G.M."/>
            <person name="Han M.V."/>
            <person name="Heger A."/>
            <person name="Hillier L."/>
            <person name="Hinrichs A.S."/>
            <person name="Holmes I."/>
            <person name="Hoskins R.A."/>
            <person name="Hubisz M.J."/>
            <person name="Hultmark D."/>
            <person name="Huntley M.A."/>
            <person name="Jaffe D.B."/>
            <person name="Jagadeeshan S."/>
            <person name="Jeck W.R."/>
            <person name="Johnson J."/>
            <person name="Jones C.D."/>
            <person name="Jordan W.C."/>
            <person name="Karpen G.H."/>
            <person name="Kataoka E."/>
            <person name="Keightley P.D."/>
            <person name="Kheradpour P."/>
            <person name="Kirkness E.F."/>
            <person name="Koerich L.B."/>
            <person name="Kristiansen K."/>
            <person name="Kudrna D."/>
            <person name="Kulathinal R.J."/>
            <person name="Kumar S."/>
            <person name="Kwok R."/>
            <person name="Lander E."/>
            <person name="Langley C.H."/>
            <person name="Lapoint R."/>
            <person name="Lazzaro B.P."/>
            <person name="Lee S.J."/>
            <person name="Levesque L."/>
            <person name="Li R."/>
            <person name="Lin C.F."/>
            <person name="Lin M.F."/>
            <person name="Lindblad-Toh K."/>
            <person name="Llopart A."/>
            <person name="Long M."/>
            <person name="Low L."/>
            <person name="Lozovsky E."/>
            <person name="Lu J."/>
            <person name="Luo M."/>
            <person name="Machado C.A."/>
            <person name="Makalowski W."/>
            <person name="Marzo M."/>
            <person name="Matsuda M."/>
            <person name="Matzkin L."/>
            <person name="McAllister B."/>
            <person name="McBride C.S."/>
            <person name="McKernan B."/>
            <person name="McKernan K."/>
            <person name="Mendez-Lago M."/>
            <person name="Minx P."/>
            <person name="Mollenhauer M.U."/>
            <person name="Montooth K."/>
            <person name="Mount S.M."/>
            <person name="Mu X."/>
            <person name="Myers E."/>
            <person name="Negre B."/>
            <person name="Newfeld S."/>
            <person name="Nielsen R."/>
            <person name="Noor M.A."/>
            <person name="O'Grady P."/>
            <person name="Pachter L."/>
            <person name="Papaceit M."/>
            <person name="Parisi M.J."/>
            <person name="Parisi M."/>
            <person name="Parts L."/>
            <person name="Pedersen J.S."/>
            <person name="Pesole G."/>
            <person name="Phillippy A.M."/>
            <person name="Ponting C.P."/>
            <person name="Pop M."/>
            <person name="Porcelli D."/>
            <person name="Powell J.R."/>
            <person name="Prohaska S."/>
            <person name="Pruitt K."/>
            <person name="Puig M."/>
            <person name="Quesneville H."/>
            <person name="Ram K.R."/>
            <person name="Rand D."/>
            <person name="Rasmussen M.D."/>
            <person name="Reed L.K."/>
            <person name="Reenan R."/>
            <person name="Reily A."/>
            <person name="Remington K.A."/>
            <person name="Rieger T.T."/>
            <person name="Ritchie M.G."/>
            <person name="Robin C."/>
            <person name="Rogers Y.H."/>
            <person name="Rohde C."/>
            <person name="Rozas J."/>
            <person name="Rubenfield M.J."/>
            <person name="Ruiz A."/>
            <person name="Russo S."/>
            <person name="Salzberg S.L."/>
            <person name="Sanchez-Gracia A."/>
            <person name="Saranga D.J."/>
            <person name="Sato H."/>
            <person name="Schaeffer S.W."/>
            <person name="Schatz M.C."/>
            <person name="Schlenke T."/>
            <person name="Schwartz R."/>
            <person name="Segarra C."/>
            <person name="Singh R.S."/>
            <person name="Sirot L."/>
            <person name="Sirota M."/>
            <person name="Sisneros N.B."/>
            <person name="Smith C.D."/>
            <person name="Smith T.F."/>
            <person name="Spieth J."/>
            <person name="Stage D.E."/>
            <person name="Stark A."/>
            <person name="Stephan W."/>
            <person name="Strausberg R.L."/>
            <person name="Strempel S."/>
            <person name="Sturgill D."/>
            <person name="Sutton G."/>
            <person name="Sutton G.G."/>
            <person name="Tao W."/>
            <person name="Teichmann S."/>
            <person name="Tobari Y.N."/>
            <person name="Tomimura Y."/>
            <person name="Tsolas J.M."/>
            <person name="Valente V.L."/>
            <person name="Venter E."/>
            <person name="Venter J.C."/>
            <person name="Vicario S."/>
            <person name="Vieira F.G."/>
            <person name="Vilella A.J."/>
            <person name="Villasante A."/>
            <person name="Walenz B."/>
            <person name="Wang J."/>
            <person name="Wasserman M."/>
            <person name="Watts T."/>
            <person name="Wilson D."/>
            <person name="Wilson R.K."/>
            <person name="Wing R.A."/>
            <person name="Wolfner M.F."/>
            <person name="Wong A."/>
            <person name="Wong G.K."/>
            <person name="Wu C.I."/>
            <person name="Wu G."/>
            <person name="Yamamoto D."/>
            <person name="Yang H.P."/>
            <person name="Yang S.P."/>
            <person name="Yorke J.A."/>
            <person name="Yoshida K."/>
            <person name="Zdobnov E."/>
            <person name="Zhang P."/>
            <person name="Zhang Y."/>
            <person name="Zimin A.V."/>
            <person name="Baldwin J."/>
            <person name="Abdouelleil A."/>
            <person name="Abdulkadir J."/>
            <person name="Abebe A."/>
            <person name="Abera B."/>
            <person name="Abreu J."/>
            <person name="Acer S.C."/>
            <person name="Aftuck L."/>
            <person name="Alexander A."/>
            <person name="An P."/>
            <person name="Anderson E."/>
            <person name="Anderson S."/>
            <person name="Arachi H."/>
            <person name="Azer M."/>
            <person name="Bachantsang P."/>
            <person name="Barry A."/>
            <person name="Bayul T."/>
            <person name="Berlin A."/>
            <person name="Bessette D."/>
            <person name="Bloom T."/>
            <person name="Blye J."/>
            <person name="Boguslavskiy L."/>
            <person name="Bonnet C."/>
            <person name="Boukhgalter B."/>
            <person name="Bourzgui I."/>
            <person name="Brown A."/>
            <person name="Cahill P."/>
            <person name="Channer S."/>
            <person name="Cheshatsang Y."/>
            <person name="Chuda L."/>
            <person name="Citroen M."/>
            <person name="Collymore A."/>
            <person name="Cooke P."/>
            <person name="Costello M."/>
            <person name="D'Aco K."/>
            <person name="Daza R."/>
            <person name="De Haan G."/>
            <person name="DeGray S."/>
            <person name="DeMaso C."/>
            <person name="Dhargay N."/>
            <person name="Dooley K."/>
            <person name="Dooley E."/>
            <person name="Doricent M."/>
            <person name="Dorje P."/>
            <person name="Dorjee K."/>
            <person name="Dupes A."/>
            <person name="Elong R."/>
            <person name="Falk J."/>
            <person name="Farina A."/>
            <person name="Faro S."/>
            <person name="Ferguson D."/>
            <person name="Fisher S."/>
            <person name="Foley C.D."/>
            <person name="Franke A."/>
            <person name="Friedrich D."/>
            <person name="Gadbois L."/>
            <person name="Gearin G."/>
            <person name="Gearin C.R."/>
            <person name="Giannoukos G."/>
            <person name="Goode T."/>
            <person name="Graham J."/>
            <person name="Grandbois E."/>
            <person name="Grewal S."/>
            <person name="Gyaltsen K."/>
            <person name="Hafez N."/>
            <person name="Hagos B."/>
            <person name="Hall J."/>
            <person name="Henson C."/>
            <person name="Hollinger A."/>
            <person name="Honan T."/>
            <person name="Huard M.D."/>
            <person name="Hughes L."/>
            <person name="Hurhula B."/>
            <person name="Husby M.E."/>
            <person name="Kamat A."/>
            <person name="Kanga B."/>
            <person name="Kashin S."/>
            <person name="Khazanovich D."/>
            <person name="Kisner P."/>
            <person name="Lance K."/>
            <person name="Lara M."/>
            <person name="Lee W."/>
            <person name="Lennon N."/>
            <person name="Letendre F."/>
            <person name="LeVine R."/>
            <person name="Lipovsky A."/>
            <person name="Liu X."/>
            <person name="Liu J."/>
            <person name="Liu S."/>
            <person name="Lokyitsang T."/>
            <person name="Lokyitsang Y."/>
            <person name="Lubonja R."/>
            <person name="Lui A."/>
            <person name="MacDonald P."/>
            <person name="Magnisalis V."/>
            <person name="Maru K."/>
            <person name="Matthews C."/>
            <person name="McCusker W."/>
            <person name="McDonough S."/>
            <person name="Mehta T."/>
            <person name="Meldrim J."/>
            <person name="Meneus L."/>
            <person name="Mihai O."/>
            <person name="Mihalev A."/>
            <person name="Mihova T."/>
            <person name="Mittelman R."/>
            <person name="Mlenga V."/>
            <person name="Montmayeur A."/>
            <person name="Mulrain L."/>
            <person name="Navidi A."/>
            <person name="Naylor J."/>
            <person name="Negash T."/>
            <person name="Nguyen T."/>
            <person name="Nguyen N."/>
            <person name="Nicol R."/>
            <person name="Norbu C."/>
            <person name="Norbu N."/>
            <person name="Novod N."/>
            <person name="O'Neill B."/>
            <person name="Osman S."/>
            <person name="Markiewicz E."/>
            <person name="Oyono O.L."/>
            <person name="Patti C."/>
            <person name="Phunkhang P."/>
            <person name="Pierre F."/>
            <person name="Priest M."/>
            <person name="Raghuraman S."/>
            <person name="Rege F."/>
            <person name="Reyes R."/>
            <person name="Rise C."/>
            <person name="Rogov P."/>
            <person name="Ross K."/>
            <person name="Ryan E."/>
            <person name="Settipalli S."/>
            <person name="Shea T."/>
            <person name="Sherpa N."/>
            <person name="Shi L."/>
            <person name="Shih D."/>
            <person name="Sparrow T."/>
            <person name="Spaulding J."/>
            <person name="Stalker J."/>
            <person name="Stange-Thomann N."/>
            <person name="Stavropoulos S."/>
            <person name="Stone C."/>
            <person name="Strader C."/>
            <person name="Tesfaye S."/>
            <person name="Thomson T."/>
            <person name="Thoulutsang Y."/>
            <person name="Thoulutsang D."/>
            <person name="Topham K."/>
            <person name="Topping I."/>
            <person name="Tsamla T."/>
            <person name="Vassiliev H."/>
            <person name="Vo A."/>
            <person name="Wangchuk T."/>
            <person name="Wangdi T."/>
            <person name="Weiand M."/>
            <person name="Wilkinson J."/>
            <person name="Wilson A."/>
            <person name="Yadav S."/>
            <person name="Young G."/>
            <person name="Yu Q."/>
            <person name="Zembek L."/>
            <person name="Zhong D."/>
            <person name="Zimmer A."/>
            <person name="Zwirko Z."/>
            <person name="Jaffe D.B."/>
            <person name="Alvarez P."/>
            <person name="Brockman W."/>
            <person name="Butler J."/>
            <person name="Chin C."/>
            <person name="Gnerre S."/>
            <person name="Grabherr M."/>
            <person name="Kleber M."/>
            <person name="Mauceli E."/>
            <person name="MacCallum I."/>
        </authorList>
    </citation>
    <scope>NUCLEOTIDE SEQUENCE [LARGE SCALE GENOMIC DNA]</scope>
    <source>
        <strain evidence="3">Rob3c / Tucson 14021-0248.25</strain>
    </source>
</reference>
<protein>
    <submittedName>
        <fullName evidence="2">GM10725</fullName>
    </submittedName>
</protein>
<gene>
    <name evidence="2" type="primary">Dsec\GM10725</name>
    <name evidence="2" type="ORF">Dsec_GM10725</name>
</gene>
<organism evidence="3">
    <name type="scientific">Drosophila sechellia</name>
    <name type="common">Fruit fly</name>
    <dbReference type="NCBI Taxonomy" id="7238"/>
    <lineage>
        <taxon>Eukaryota</taxon>
        <taxon>Metazoa</taxon>
        <taxon>Ecdysozoa</taxon>
        <taxon>Arthropoda</taxon>
        <taxon>Hexapoda</taxon>
        <taxon>Insecta</taxon>
        <taxon>Pterygota</taxon>
        <taxon>Neoptera</taxon>
        <taxon>Endopterygota</taxon>
        <taxon>Diptera</taxon>
        <taxon>Brachycera</taxon>
        <taxon>Muscomorpha</taxon>
        <taxon>Ephydroidea</taxon>
        <taxon>Drosophilidae</taxon>
        <taxon>Drosophila</taxon>
        <taxon>Sophophora</taxon>
    </lineage>
</organism>
<accession>B4I3J7</accession>
<sequence length="97" mass="10307">MEMVLASALAALGPIGSHGGRLGEPQTGSGGTGRDPQLHFALYFGSRCDLSRFEVTSAGEKLNVESVPPSEPHPVRRKTKQALPTPESPIELPVQEM</sequence>
<feature type="region of interest" description="Disordered" evidence="1">
    <location>
        <begin position="13"/>
        <end position="35"/>
    </location>
</feature>
<feature type="compositionally biased region" description="Gly residues" evidence="1">
    <location>
        <begin position="16"/>
        <end position="33"/>
    </location>
</feature>
<dbReference type="AlphaFoldDB" id="B4I3J7"/>
<name>B4I3J7_DROSE</name>
<dbReference type="Proteomes" id="UP000001292">
    <property type="component" value="Unassembled WGS sequence"/>
</dbReference>
<proteinExistence type="predicted"/>
<dbReference type="EMBL" id="CH480821">
    <property type="protein sequence ID" value="EDW54790.1"/>
    <property type="molecule type" value="Genomic_DNA"/>
</dbReference>
<evidence type="ECO:0000313" key="3">
    <source>
        <dbReference type="Proteomes" id="UP000001292"/>
    </source>
</evidence>
<dbReference type="HOGENOM" id="CLU_2348908_0_0_1"/>
<evidence type="ECO:0000313" key="2">
    <source>
        <dbReference type="EMBL" id="EDW54790.1"/>
    </source>
</evidence>
<keyword evidence="3" id="KW-1185">Reference proteome</keyword>
<feature type="region of interest" description="Disordered" evidence="1">
    <location>
        <begin position="64"/>
        <end position="97"/>
    </location>
</feature>